<dbReference type="PROSITE" id="PS50002">
    <property type="entry name" value="SH3"/>
    <property type="match status" value="1"/>
</dbReference>
<dbReference type="OrthoDB" id="5340910at2759"/>
<organism evidence="5 6">
    <name type="scientific">Blyttiomyces helicus</name>
    <dbReference type="NCBI Taxonomy" id="388810"/>
    <lineage>
        <taxon>Eukaryota</taxon>
        <taxon>Fungi</taxon>
        <taxon>Fungi incertae sedis</taxon>
        <taxon>Chytridiomycota</taxon>
        <taxon>Chytridiomycota incertae sedis</taxon>
        <taxon>Chytridiomycetes</taxon>
        <taxon>Chytridiomycetes incertae sedis</taxon>
        <taxon>Blyttiomyces</taxon>
    </lineage>
</organism>
<proteinExistence type="predicted"/>
<evidence type="ECO:0000313" key="6">
    <source>
        <dbReference type="Proteomes" id="UP000269721"/>
    </source>
</evidence>
<protein>
    <recommendedName>
        <fullName evidence="4">SH3 domain-containing protein</fullName>
    </recommendedName>
</protein>
<gene>
    <name evidence="5" type="ORF">BDK51DRAFT_39789</name>
</gene>
<dbReference type="InterPro" id="IPR001452">
    <property type="entry name" value="SH3_domain"/>
</dbReference>
<dbReference type="Proteomes" id="UP000269721">
    <property type="component" value="Unassembled WGS sequence"/>
</dbReference>
<reference evidence="6" key="1">
    <citation type="journal article" date="2018" name="Nat. Microbiol.">
        <title>Leveraging single-cell genomics to expand the fungal tree of life.</title>
        <authorList>
            <person name="Ahrendt S.R."/>
            <person name="Quandt C.A."/>
            <person name="Ciobanu D."/>
            <person name="Clum A."/>
            <person name="Salamov A."/>
            <person name="Andreopoulos B."/>
            <person name="Cheng J.F."/>
            <person name="Woyke T."/>
            <person name="Pelin A."/>
            <person name="Henrissat B."/>
            <person name="Reynolds N.K."/>
            <person name="Benny G.L."/>
            <person name="Smith M.E."/>
            <person name="James T.Y."/>
            <person name="Grigoriev I.V."/>
        </authorList>
    </citation>
    <scope>NUCLEOTIDE SEQUENCE [LARGE SCALE GENOMIC DNA]</scope>
</reference>
<dbReference type="Gene3D" id="2.30.30.40">
    <property type="entry name" value="SH3 Domains"/>
    <property type="match status" value="1"/>
</dbReference>
<feature type="region of interest" description="Disordered" evidence="3">
    <location>
        <begin position="201"/>
        <end position="230"/>
    </location>
</feature>
<evidence type="ECO:0000256" key="3">
    <source>
        <dbReference type="SAM" id="MobiDB-lite"/>
    </source>
</evidence>
<name>A0A4P9WJG2_9FUNG</name>
<accession>A0A4P9WJG2</accession>
<dbReference type="Pfam" id="PF14604">
    <property type="entry name" value="SH3_9"/>
    <property type="match status" value="1"/>
</dbReference>
<dbReference type="SMART" id="SM00326">
    <property type="entry name" value="SH3"/>
    <property type="match status" value="1"/>
</dbReference>
<keyword evidence="6" id="KW-1185">Reference proteome</keyword>
<evidence type="ECO:0000313" key="5">
    <source>
        <dbReference type="EMBL" id="RKO93069.1"/>
    </source>
</evidence>
<evidence type="ECO:0000256" key="2">
    <source>
        <dbReference type="PROSITE-ProRule" id="PRU00192"/>
    </source>
</evidence>
<dbReference type="InterPro" id="IPR036028">
    <property type="entry name" value="SH3-like_dom_sf"/>
</dbReference>
<sequence length="390" mass="42488">MNPPRPHQSRRRWGAESRRGATAHELIQGVEIGEAWPAKDPPPVSVDLLPWAPRPTSSTRPATGHSVIPIPALSKYASSQTTIADLFTPRTLSLALEPHAVLNATSRIDFAADSDLFAQEQLEREAMRRQWRESWIARADRLSAERVGLQDPQEEDDPEGERVSLVPAAPAKALYRTSRSSPSSAIRATADALSQRKYSPFRSSPLVRSSTSSSISALPRPTPRAPSLSSSSIASSLREIITSPLSAAPTDLVRRGSTLSHLSTLSIPTSLSSTSTGPVEYRYEVLSPHVPTRSDELALTPGEEVVVWVVHEDGWCEGYVTGPRRESGVFPINCIRCRPRGEDRGEGDSEDDATMFHWGARSCSLAAPYGDEEEMYGDPFADGDNLLVAC</sequence>
<feature type="domain" description="SH3" evidence="4">
    <location>
        <begin position="278"/>
        <end position="340"/>
    </location>
</feature>
<feature type="region of interest" description="Disordered" evidence="3">
    <location>
        <begin position="1"/>
        <end position="21"/>
    </location>
</feature>
<evidence type="ECO:0000256" key="1">
    <source>
        <dbReference type="ARBA" id="ARBA00022443"/>
    </source>
</evidence>
<keyword evidence="1 2" id="KW-0728">SH3 domain</keyword>
<dbReference type="AlphaFoldDB" id="A0A4P9WJG2"/>
<feature type="compositionally biased region" description="Low complexity" evidence="3">
    <location>
        <begin position="203"/>
        <end position="230"/>
    </location>
</feature>
<dbReference type="SUPFAM" id="SSF50044">
    <property type="entry name" value="SH3-domain"/>
    <property type="match status" value="1"/>
</dbReference>
<dbReference type="EMBL" id="KZ994387">
    <property type="protein sequence ID" value="RKO93069.1"/>
    <property type="molecule type" value="Genomic_DNA"/>
</dbReference>
<evidence type="ECO:0000259" key="4">
    <source>
        <dbReference type="PROSITE" id="PS50002"/>
    </source>
</evidence>